<accession>A0ABQ7ZL44</accession>
<gene>
    <name evidence="2" type="ORF">HID58_068157</name>
</gene>
<dbReference type="InterPro" id="IPR002156">
    <property type="entry name" value="RNaseH_domain"/>
</dbReference>
<evidence type="ECO:0000313" key="3">
    <source>
        <dbReference type="Proteomes" id="UP000824890"/>
    </source>
</evidence>
<evidence type="ECO:0000259" key="1">
    <source>
        <dbReference type="Pfam" id="PF13456"/>
    </source>
</evidence>
<dbReference type="PANTHER" id="PTHR47074:SF11">
    <property type="entry name" value="REVERSE TRANSCRIPTASE-LIKE PROTEIN"/>
    <property type="match status" value="1"/>
</dbReference>
<comment type="caution">
    <text evidence="2">The sequence shown here is derived from an EMBL/GenBank/DDBJ whole genome shotgun (WGS) entry which is preliminary data.</text>
</comment>
<protein>
    <recommendedName>
        <fullName evidence="1">RNase H type-1 domain-containing protein</fullName>
    </recommendedName>
</protein>
<feature type="domain" description="RNase H type-1" evidence="1">
    <location>
        <begin position="308"/>
        <end position="420"/>
    </location>
</feature>
<dbReference type="EMBL" id="JAGKQM010000015">
    <property type="protein sequence ID" value="KAH0880763.1"/>
    <property type="molecule type" value="Genomic_DNA"/>
</dbReference>
<organism evidence="2 3">
    <name type="scientific">Brassica napus</name>
    <name type="common">Rape</name>
    <dbReference type="NCBI Taxonomy" id="3708"/>
    <lineage>
        <taxon>Eukaryota</taxon>
        <taxon>Viridiplantae</taxon>
        <taxon>Streptophyta</taxon>
        <taxon>Embryophyta</taxon>
        <taxon>Tracheophyta</taxon>
        <taxon>Spermatophyta</taxon>
        <taxon>Magnoliopsida</taxon>
        <taxon>eudicotyledons</taxon>
        <taxon>Gunneridae</taxon>
        <taxon>Pentapetalae</taxon>
        <taxon>rosids</taxon>
        <taxon>malvids</taxon>
        <taxon>Brassicales</taxon>
        <taxon>Brassicaceae</taxon>
        <taxon>Brassiceae</taxon>
        <taxon>Brassica</taxon>
    </lineage>
</organism>
<evidence type="ECO:0000313" key="2">
    <source>
        <dbReference type="EMBL" id="KAH0880763.1"/>
    </source>
</evidence>
<dbReference type="Pfam" id="PF13456">
    <property type="entry name" value="RVT_3"/>
    <property type="match status" value="1"/>
</dbReference>
<name>A0ABQ7ZL44_BRANA</name>
<reference evidence="2 3" key="1">
    <citation type="submission" date="2021-05" db="EMBL/GenBank/DDBJ databases">
        <title>Genome Assembly of Synthetic Allotetraploid Brassica napus Reveals Homoeologous Exchanges between Subgenomes.</title>
        <authorList>
            <person name="Davis J.T."/>
        </authorList>
    </citation>
    <scope>NUCLEOTIDE SEQUENCE [LARGE SCALE GENOMIC DNA]</scope>
    <source>
        <strain evidence="3">cv. Da-Ae</strain>
        <tissue evidence="2">Seedling</tissue>
    </source>
</reference>
<dbReference type="PANTHER" id="PTHR47074">
    <property type="entry name" value="BNAC02G40300D PROTEIN"/>
    <property type="match status" value="1"/>
</dbReference>
<dbReference type="InterPro" id="IPR052929">
    <property type="entry name" value="RNase_H-like_EbsB-rel"/>
</dbReference>
<proteinExistence type="predicted"/>
<keyword evidence="3" id="KW-1185">Reference proteome</keyword>
<dbReference type="Proteomes" id="UP000824890">
    <property type="component" value="Unassembled WGS sequence"/>
</dbReference>
<sequence length="455" mass="51785">MPLKGVCLEGPPGFPILFPELSPEDRKMAMLYISHSDETERLARIERVKQGIAENASESSIRLTRIIKKLDKGKGHVFSYTEPPLERSQKNLALTALKDPRRHDLHSDGGAYYRKRWIKKATKEKTSGLEKKSNAKSWNKGDRSLSSVLTSSIILYEKKDALVDLTLSVRDLIDQDTGGWNVRLIRQIIAEEDVERVLQIKPNRSRVDSLKWCFSNNGIYNSNSGYKLLQELHELHSPATNSMPPLEKRLWSSLWKAKASPKLRHFLWRVLSGALAVPAHTTQPIAPGRQQSWVKPPCDLVKCNIGCSWSARTSVVGSSWIIRDTRGNVLCHSRRRFTKIFSEAQAAIETFEWAVEAMLDLKFQRVILEFSNRVLHNIFNQGFPVLEFGAWLQKIHNSFLSFEISKIIWVPVGCNSIALEISDSVIRDQRVQSYVAYQGPSWLHDRILSEASLST</sequence>